<dbReference type="VEuPathDB" id="VectorBase:SCAU007507"/>
<protein>
    <submittedName>
        <fullName evidence="1">Uncharacterized protein</fullName>
    </submittedName>
</protein>
<dbReference type="SMART" id="SM00697">
    <property type="entry name" value="DM8"/>
    <property type="match status" value="1"/>
</dbReference>
<sequence length="156" mass="18265">GINLKFTNLECETFNKSVASFEKCQLKALGRHNVSANVNIKINVLPVDNVMLNAQLFHKGSGYRPFLYNDTLDFCRFMKNPKRWMFWKIVWDAVKPHTNMNHTCPVDHDIVVANLSLSPDMIKLIPFPANSYMLRLKFFNQLYRGFEIRVYISLYN</sequence>
<keyword evidence="2" id="KW-1185">Reference proteome</keyword>
<dbReference type="PANTHER" id="PTHR20898:SF0">
    <property type="entry name" value="DAEDALUS ON 3-RELATED"/>
    <property type="match status" value="1"/>
</dbReference>
<dbReference type="Pfam" id="PF06477">
    <property type="entry name" value="DUF1091"/>
    <property type="match status" value="1"/>
</dbReference>
<dbReference type="EnsemblMetazoa" id="SCAU007507-RA">
    <property type="protein sequence ID" value="SCAU007507-PA"/>
    <property type="gene ID" value="SCAU007507"/>
</dbReference>
<gene>
    <name evidence="1" type="primary">106095485</name>
</gene>
<proteinExistence type="predicted"/>
<dbReference type="PANTHER" id="PTHR20898">
    <property type="entry name" value="DAEDALUS ON 3-RELATED-RELATED"/>
    <property type="match status" value="1"/>
</dbReference>
<organism evidence="1 2">
    <name type="scientific">Stomoxys calcitrans</name>
    <name type="common">Stable fly</name>
    <name type="synonym">Conops calcitrans</name>
    <dbReference type="NCBI Taxonomy" id="35570"/>
    <lineage>
        <taxon>Eukaryota</taxon>
        <taxon>Metazoa</taxon>
        <taxon>Ecdysozoa</taxon>
        <taxon>Arthropoda</taxon>
        <taxon>Hexapoda</taxon>
        <taxon>Insecta</taxon>
        <taxon>Pterygota</taxon>
        <taxon>Neoptera</taxon>
        <taxon>Endopterygota</taxon>
        <taxon>Diptera</taxon>
        <taxon>Brachycera</taxon>
        <taxon>Muscomorpha</taxon>
        <taxon>Muscoidea</taxon>
        <taxon>Muscidae</taxon>
        <taxon>Stomoxys</taxon>
    </lineage>
</organism>
<evidence type="ECO:0000313" key="2">
    <source>
        <dbReference type="Proteomes" id="UP000095300"/>
    </source>
</evidence>
<reference evidence="1" key="1">
    <citation type="submission" date="2020-05" db="UniProtKB">
        <authorList>
            <consortium name="EnsemblMetazoa"/>
        </authorList>
    </citation>
    <scope>IDENTIFICATION</scope>
    <source>
        <strain evidence="1">USDA</strain>
    </source>
</reference>
<dbReference type="InterPro" id="IPR010512">
    <property type="entry name" value="DUF1091"/>
</dbReference>
<name>A0A1I8PF82_STOCA</name>
<evidence type="ECO:0000313" key="1">
    <source>
        <dbReference type="EnsemblMetazoa" id="SCAU007507-PA"/>
    </source>
</evidence>
<accession>A0A1I8PF82</accession>
<dbReference type="AlphaFoldDB" id="A0A1I8PF82"/>
<dbReference type="Proteomes" id="UP000095300">
    <property type="component" value="Unassembled WGS sequence"/>
</dbReference>